<dbReference type="InterPro" id="IPR009293">
    <property type="entry name" value="UPF0478"/>
</dbReference>
<dbReference type="EMBL" id="DYWT01000170">
    <property type="protein sequence ID" value="HJF32143.1"/>
    <property type="molecule type" value="Genomic_DNA"/>
</dbReference>
<evidence type="ECO:0000256" key="1">
    <source>
        <dbReference type="SAM" id="Phobius"/>
    </source>
</evidence>
<comment type="caution">
    <text evidence="2">The sequence shown here is derived from an EMBL/GenBank/DDBJ whole genome shotgun (WGS) entry which is preliminary data.</text>
</comment>
<organism evidence="2 3">
    <name type="scientific">Sporosarcina psychrophila</name>
    <name type="common">Bacillus psychrophilus</name>
    <dbReference type="NCBI Taxonomy" id="1476"/>
    <lineage>
        <taxon>Bacteria</taxon>
        <taxon>Bacillati</taxon>
        <taxon>Bacillota</taxon>
        <taxon>Bacilli</taxon>
        <taxon>Bacillales</taxon>
        <taxon>Caryophanaceae</taxon>
        <taxon>Sporosarcina</taxon>
    </lineage>
</organism>
<dbReference type="Pfam" id="PF06103">
    <property type="entry name" value="DUF948"/>
    <property type="match status" value="1"/>
</dbReference>
<dbReference type="PANTHER" id="PTHR40070">
    <property type="entry name" value="UPF0478 PROTEIN YTXG"/>
    <property type="match status" value="1"/>
</dbReference>
<sequence>MTFTGIGVLLIGIALLVLAIFLARVLNNFASILNGVDKTIEQLPSQLDSILNETGDLIANSNNTLADVNEKLGTLTPLFHIVGDVGESTRTLSSSLVDLTASAKDKMDGADEDKQDKRLGGLYGTAALGFYAMRKKGRIKKKSDVSVGRNLYREGEKRTLAVNRMKEEAKVAARSKK</sequence>
<reference evidence="2" key="1">
    <citation type="journal article" date="2021" name="PeerJ">
        <title>Extensive microbial diversity within the chicken gut microbiome revealed by metagenomics and culture.</title>
        <authorList>
            <person name="Gilroy R."/>
            <person name="Ravi A."/>
            <person name="Getino M."/>
            <person name="Pursley I."/>
            <person name="Horton D.L."/>
            <person name="Alikhan N.F."/>
            <person name="Baker D."/>
            <person name="Gharbi K."/>
            <person name="Hall N."/>
            <person name="Watson M."/>
            <person name="Adriaenssens E.M."/>
            <person name="Foster-Nyarko E."/>
            <person name="Jarju S."/>
            <person name="Secka A."/>
            <person name="Antonio M."/>
            <person name="Oren A."/>
            <person name="Chaudhuri R.R."/>
            <person name="La Ragione R."/>
            <person name="Hildebrand F."/>
            <person name="Pallen M.J."/>
        </authorList>
    </citation>
    <scope>NUCLEOTIDE SEQUENCE</scope>
    <source>
        <strain evidence="2">CHK171-7178</strain>
    </source>
</reference>
<dbReference type="PANTHER" id="PTHR40070:SF1">
    <property type="entry name" value="UPF0478 PROTEIN YTXG"/>
    <property type="match status" value="1"/>
</dbReference>
<keyword evidence="1" id="KW-0472">Membrane</keyword>
<protein>
    <submittedName>
        <fullName evidence="2">DUF948 domain-containing protein</fullName>
    </submittedName>
</protein>
<dbReference type="AlphaFoldDB" id="A0A921KDJ3"/>
<name>A0A921KDJ3_SPOPS</name>
<gene>
    <name evidence="2" type="ORF">K8V56_10270</name>
</gene>
<proteinExistence type="predicted"/>
<reference evidence="2" key="2">
    <citation type="submission" date="2021-09" db="EMBL/GenBank/DDBJ databases">
        <authorList>
            <person name="Gilroy R."/>
        </authorList>
    </citation>
    <scope>NUCLEOTIDE SEQUENCE</scope>
    <source>
        <strain evidence="2">CHK171-7178</strain>
    </source>
</reference>
<keyword evidence="1" id="KW-0812">Transmembrane</keyword>
<evidence type="ECO:0000313" key="2">
    <source>
        <dbReference type="EMBL" id="HJF32143.1"/>
    </source>
</evidence>
<evidence type="ECO:0000313" key="3">
    <source>
        <dbReference type="Proteomes" id="UP000698173"/>
    </source>
</evidence>
<keyword evidence="1" id="KW-1133">Transmembrane helix</keyword>
<dbReference type="Proteomes" id="UP000698173">
    <property type="component" value="Unassembled WGS sequence"/>
</dbReference>
<feature type="transmembrane region" description="Helical" evidence="1">
    <location>
        <begin position="6"/>
        <end position="26"/>
    </location>
</feature>
<accession>A0A921KDJ3</accession>